<reference evidence="2 3" key="1">
    <citation type="journal article" date="2022" name="Allergy">
        <title>Genome assembly and annotation of Periplaneta americana reveal a comprehensive cockroach allergen profile.</title>
        <authorList>
            <person name="Wang L."/>
            <person name="Xiong Q."/>
            <person name="Saelim N."/>
            <person name="Wang L."/>
            <person name="Nong W."/>
            <person name="Wan A.T."/>
            <person name="Shi M."/>
            <person name="Liu X."/>
            <person name="Cao Q."/>
            <person name="Hui J.H.L."/>
            <person name="Sookrung N."/>
            <person name="Leung T.F."/>
            <person name="Tungtrongchitr A."/>
            <person name="Tsui S.K.W."/>
        </authorList>
    </citation>
    <scope>NUCLEOTIDE SEQUENCE [LARGE SCALE GENOMIC DNA]</scope>
    <source>
        <strain evidence="2">PWHHKU_190912</strain>
    </source>
</reference>
<comment type="caution">
    <text evidence="2">The sequence shown here is derived from an EMBL/GenBank/DDBJ whole genome shotgun (WGS) entry which is preliminary data.</text>
</comment>
<gene>
    <name evidence="2" type="ORF">ANN_07628</name>
</gene>
<organism evidence="2 3">
    <name type="scientific">Periplaneta americana</name>
    <name type="common">American cockroach</name>
    <name type="synonym">Blatta americana</name>
    <dbReference type="NCBI Taxonomy" id="6978"/>
    <lineage>
        <taxon>Eukaryota</taxon>
        <taxon>Metazoa</taxon>
        <taxon>Ecdysozoa</taxon>
        <taxon>Arthropoda</taxon>
        <taxon>Hexapoda</taxon>
        <taxon>Insecta</taxon>
        <taxon>Pterygota</taxon>
        <taxon>Neoptera</taxon>
        <taxon>Polyneoptera</taxon>
        <taxon>Dictyoptera</taxon>
        <taxon>Blattodea</taxon>
        <taxon>Blattoidea</taxon>
        <taxon>Blattidae</taxon>
        <taxon>Blattinae</taxon>
        <taxon>Periplaneta</taxon>
    </lineage>
</organism>
<sequence length="205" mass="22362">MNPGSSTESYPAFARIGLRENSGKNLNQIRDLSGSERAHVAATGRGIAATLEDGGSAPRSHGAARGEVSYAGSIAASGAGRPRRTAARPAPRPPSKDEEGSGSMRPRCNGNSLTRSEGNKIVTEEGERLCPLCREKDSWRHILSQCDETENIRRKYLLPSMLSQNRDSLAYLDLMRNRECEEKTGLFLLKARQLRASSVEVYDAN</sequence>
<evidence type="ECO:0000256" key="1">
    <source>
        <dbReference type="SAM" id="MobiDB-lite"/>
    </source>
</evidence>
<evidence type="ECO:0000313" key="3">
    <source>
        <dbReference type="Proteomes" id="UP001148838"/>
    </source>
</evidence>
<protein>
    <submittedName>
        <fullName evidence="2">Uncharacterized protein</fullName>
    </submittedName>
</protein>
<proteinExistence type="predicted"/>
<keyword evidence="3" id="KW-1185">Reference proteome</keyword>
<accession>A0ABQ8T0C3</accession>
<evidence type="ECO:0000313" key="2">
    <source>
        <dbReference type="EMBL" id="KAJ4439504.1"/>
    </source>
</evidence>
<name>A0ABQ8T0C3_PERAM</name>
<feature type="compositionally biased region" description="Low complexity" evidence="1">
    <location>
        <begin position="69"/>
        <end position="80"/>
    </location>
</feature>
<feature type="region of interest" description="Disordered" evidence="1">
    <location>
        <begin position="50"/>
        <end position="116"/>
    </location>
</feature>
<dbReference type="Proteomes" id="UP001148838">
    <property type="component" value="Unassembled WGS sequence"/>
</dbReference>
<dbReference type="EMBL" id="JAJSOF020000017">
    <property type="protein sequence ID" value="KAJ4439504.1"/>
    <property type="molecule type" value="Genomic_DNA"/>
</dbReference>